<name>M5G187_DACPD</name>
<feature type="region of interest" description="Disordered" evidence="5">
    <location>
        <begin position="1"/>
        <end position="35"/>
    </location>
</feature>
<dbReference type="InterPro" id="IPR036259">
    <property type="entry name" value="MFS_trans_sf"/>
</dbReference>
<dbReference type="InterPro" id="IPR011701">
    <property type="entry name" value="MFS"/>
</dbReference>
<dbReference type="InterPro" id="IPR020846">
    <property type="entry name" value="MFS_dom"/>
</dbReference>
<feature type="transmembrane region" description="Helical" evidence="6">
    <location>
        <begin position="173"/>
        <end position="196"/>
    </location>
</feature>
<evidence type="ECO:0000256" key="3">
    <source>
        <dbReference type="ARBA" id="ARBA00022989"/>
    </source>
</evidence>
<gene>
    <name evidence="8" type="ORF">DACRYDRAFT_96998</name>
</gene>
<dbReference type="AlphaFoldDB" id="M5G187"/>
<protein>
    <submittedName>
        <fullName evidence="8">MFS general substrate transporter</fullName>
    </submittedName>
</protein>
<evidence type="ECO:0000259" key="7">
    <source>
        <dbReference type="PROSITE" id="PS50850"/>
    </source>
</evidence>
<feature type="transmembrane region" description="Helical" evidence="6">
    <location>
        <begin position="82"/>
        <end position="102"/>
    </location>
</feature>
<dbReference type="CDD" id="cd17323">
    <property type="entry name" value="MFS_Tpo1_MDR_like"/>
    <property type="match status" value="1"/>
</dbReference>
<reference evidence="8 9" key="1">
    <citation type="journal article" date="2012" name="Science">
        <title>The Paleozoic origin of enzymatic lignin decomposition reconstructed from 31 fungal genomes.</title>
        <authorList>
            <person name="Floudas D."/>
            <person name="Binder M."/>
            <person name="Riley R."/>
            <person name="Barry K."/>
            <person name="Blanchette R.A."/>
            <person name="Henrissat B."/>
            <person name="Martinez A.T."/>
            <person name="Otillar R."/>
            <person name="Spatafora J.W."/>
            <person name="Yadav J.S."/>
            <person name="Aerts A."/>
            <person name="Benoit I."/>
            <person name="Boyd A."/>
            <person name="Carlson A."/>
            <person name="Copeland A."/>
            <person name="Coutinho P.M."/>
            <person name="de Vries R.P."/>
            <person name="Ferreira P."/>
            <person name="Findley K."/>
            <person name="Foster B."/>
            <person name="Gaskell J."/>
            <person name="Glotzer D."/>
            <person name="Gorecki P."/>
            <person name="Heitman J."/>
            <person name="Hesse C."/>
            <person name="Hori C."/>
            <person name="Igarashi K."/>
            <person name="Jurgens J.A."/>
            <person name="Kallen N."/>
            <person name="Kersten P."/>
            <person name="Kohler A."/>
            <person name="Kuees U."/>
            <person name="Kumar T.K.A."/>
            <person name="Kuo A."/>
            <person name="LaButti K."/>
            <person name="Larrondo L.F."/>
            <person name="Lindquist E."/>
            <person name="Ling A."/>
            <person name="Lombard V."/>
            <person name="Lucas S."/>
            <person name="Lundell T."/>
            <person name="Martin R."/>
            <person name="McLaughlin D.J."/>
            <person name="Morgenstern I."/>
            <person name="Morin E."/>
            <person name="Murat C."/>
            <person name="Nagy L.G."/>
            <person name="Nolan M."/>
            <person name="Ohm R.A."/>
            <person name="Patyshakuliyeva A."/>
            <person name="Rokas A."/>
            <person name="Ruiz-Duenas F.J."/>
            <person name="Sabat G."/>
            <person name="Salamov A."/>
            <person name="Samejima M."/>
            <person name="Schmutz J."/>
            <person name="Slot J.C."/>
            <person name="St John F."/>
            <person name="Stenlid J."/>
            <person name="Sun H."/>
            <person name="Sun S."/>
            <person name="Syed K."/>
            <person name="Tsang A."/>
            <person name="Wiebenga A."/>
            <person name="Young D."/>
            <person name="Pisabarro A."/>
            <person name="Eastwood D.C."/>
            <person name="Martin F."/>
            <person name="Cullen D."/>
            <person name="Grigoriev I.V."/>
            <person name="Hibbett D.S."/>
        </authorList>
    </citation>
    <scope>NUCLEOTIDE SEQUENCE [LARGE SCALE GENOMIC DNA]</scope>
    <source>
        <strain evidence="8 9">DJM-731 SS1</strain>
    </source>
</reference>
<dbReference type="HOGENOM" id="CLU_008455_11_6_1"/>
<evidence type="ECO:0000256" key="6">
    <source>
        <dbReference type="SAM" id="Phobius"/>
    </source>
</evidence>
<evidence type="ECO:0000313" key="8">
    <source>
        <dbReference type="EMBL" id="EJT97532.1"/>
    </source>
</evidence>
<dbReference type="EMBL" id="JH795876">
    <property type="protein sequence ID" value="EJT97532.1"/>
    <property type="molecule type" value="Genomic_DNA"/>
</dbReference>
<evidence type="ECO:0000256" key="1">
    <source>
        <dbReference type="ARBA" id="ARBA00004141"/>
    </source>
</evidence>
<dbReference type="PROSITE" id="PS50850">
    <property type="entry name" value="MFS"/>
    <property type="match status" value="1"/>
</dbReference>
<feature type="domain" description="Major facilitator superfamily (MFS) profile" evidence="7">
    <location>
        <begin position="47"/>
        <end position="471"/>
    </location>
</feature>
<feature type="transmembrane region" description="Helical" evidence="6">
    <location>
        <begin position="266"/>
        <end position="293"/>
    </location>
</feature>
<feature type="transmembrane region" description="Helical" evidence="6">
    <location>
        <begin position="139"/>
        <end position="161"/>
    </location>
</feature>
<dbReference type="GO" id="GO:0005886">
    <property type="term" value="C:plasma membrane"/>
    <property type="evidence" value="ECO:0007669"/>
    <property type="project" value="TreeGrafter"/>
</dbReference>
<accession>M5G187</accession>
<evidence type="ECO:0000313" key="9">
    <source>
        <dbReference type="Proteomes" id="UP000030653"/>
    </source>
</evidence>
<feature type="transmembrane region" description="Helical" evidence="6">
    <location>
        <begin position="354"/>
        <end position="373"/>
    </location>
</feature>
<feature type="transmembrane region" description="Helical" evidence="6">
    <location>
        <begin position="446"/>
        <end position="468"/>
    </location>
</feature>
<organism evidence="8 9">
    <name type="scientific">Dacryopinax primogenitus (strain DJM 731)</name>
    <name type="common">Brown rot fungus</name>
    <dbReference type="NCBI Taxonomy" id="1858805"/>
    <lineage>
        <taxon>Eukaryota</taxon>
        <taxon>Fungi</taxon>
        <taxon>Dikarya</taxon>
        <taxon>Basidiomycota</taxon>
        <taxon>Agaricomycotina</taxon>
        <taxon>Dacrymycetes</taxon>
        <taxon>Dacrymycetales</taxon>
        <taxon>Dacrymycetaceae</taxon>
        <taxon>Dacryopinax</taxon>
    </lineage>
</organism>
<dbReference type="SUPFAM" id="SSF103473">
    <property type="entry name" value="MFS general substrate transporter"/>
    <property type="match status" value="1"/>
</dbReference>
<keyword evidence="3 6" id="KW-1133">Transmembrane helix</keyword>
<feature type="transmembrane region" description="Helical" evidence="6">
    <location>
        <begin position="412"/>
        <end position="434"/>
    </location>
</feature>
<dbReference type="Proteomes" id="UP000030653">
    <property type="component" value="Unassembled WGS sequence"/>
</dbReference>
<keyword evidence="4 6" id="KW-0472">Membrane</keyword>
<dbReference type="Pfam" id="PF07690">
    <property type="entry name" value="MFS_1"/>
    <property type="match status" value="1"/>
</dbReference>
<feature type="transmembrane region" description="Helical" evidence="6">
    <location>
        <begin position="313"/>
        <end position="333"/>
    </location>
</feature>
<sequence length="486" mass="53091">MEEGTAASTPEGELEEKGEKIVRKLDWDSPTDPDNPRNWSISKKWSSAAVTSLYTFVAPLASSMMAPGLPEIARAYGTTDSTVIAMSLSIFVLAFGVGPLFLAPLSEMYGRRWVLHICNIFFLVFLVACAKAPTMGTFIAFRFLSGLGGSAPLAVGGGLIADLWDEKERASAMAIYSLGPLVGPVLGPVAGGFIVQSIGFHWIYWILTILTGVSSILGVILLRETYAPLILSRRATRRGIRHLSTIEQAGHTSQWSFLLHSMYRPWIILFTSIICFSLSLYMALIYGFLYLLFVTYPTLYQVDYGWGPGVSGLAYLGPGLGFFMSTMATAFLMDRIYAKLSARNGGVGQPEFRIPVAIIGAIVVPIGLFWYGWSAQAHTHWIMPIIGGGIFSFGMMLTFFPLQVYIVDTFEYAASALAAATVFRCMFGFGFPLFGQQMFSRLGNGGGNSLLAGLAIVLGIPFPVFIWFKGAELRARSKDMETESLQ</sequence>
<evidence type="ECO:0000256" key="2">
    <source>
        <dbReference type="ARBA" id="ARBA00022692"/>
    </source>
</evidence>
<dbReference type="PANTHER" id="PTHR23502:SF60">
    <property type="entry name" value="MAJOR FACILITATOR SUPERFAMILY (MFS) PROFILE DOMAIN-CONTAINING PROTEIN-RELATED"/>
    <property type="match status" value="1"/>
</dbReference>
<feature type="transmembrane region" description="Helical" evidence="6">
    <location>
        <begin position="379"/>
        <end position="400"/>
    </location>
</feature>
<feature type="compositionally biased region" description="Basic and acidic residues" evidence="5">
    <location>
        <begin position="15"/>
        <end position="27"/>
    </location>
</feature>
<dbReference type="PANTHER" id="PTHR23502">
    <property type="entry name" value="MAJOR FACILITATOR SUPERFAMILY"/>
    <property type="match status" value="1"/>
</dbReference>
<dbReference type="OMA" id="MFTTFPT"/>
<comment type="subcellular location">
    <subcellularLocation>
        <location evidence="1">Membrane</location>
        <topology evidence="1">Multi-pass membrane protein</topology>
    </subcellularLocation>
</comment>
<dbReference type="GeneID" id="63692478"/>
<proteinExistence type="predicted"/>
<dbReference type="RefSeq" id="XP_040624430.1">
    <property type="nucleotide sequence ID" value="XM_040777416.1"/>
</dbReference>
<keyword evidence="2 6" id="KW-0812">Transmembrane</keyword>
<feature type="transmembrane region" description="Helical" evidence="6">
    <location>
        <begin position="45"/>
        <end position="62"/>
    </location>
</feature>
<dbReference type="Gene3D" id="1.20.1250.20">
    <property type="entry name" value="MFS general substrate transporter like domains"/>
    <property type="match status" value="1"/>
</dbReference>
<dbReference type="STRING" id="1858805.M5G187"/>
<evidence type="ECO:0000256" key="5">
    <source>
        <dbReference type="SAM" id="MobiDB-lite"/>
    </source>
</evidence>
<feature type="transmembrane region" description="Helical" evidence="6">
    <location>
        <begin position="202"/>
        <end position="222"/>
    </location>
</feature>
<dbReference type="OrthoDB" id="6770063at2759"/>
<feature type="transmembrane region" description="Helical" evidence="6">
    <location>
        <begin position="114"/>
        <end position="133"/>
    </location>
</feature>
<dbReference type="FunFam" id="1.20.1250.20:FF:000011">
    <property type="entry name" value="MFS multidrug transporter, putative"/>
    <property type="match status" value="1"/>
</dbReference>
<dbReference type="GO" id="GO:0022857">
    <property type="term" value="F:transmembrane transporter activity"/>
    <property type="evidence" value="ECO:0007669"/>
    <property type="project" value="InterPro"/>
</dbReference>
<keyword evidence="9" id="KW-1185">Reference proteome</keyword>
<evidence type="ECO:0000256" key="4">
    <source>
        <dbReference type="ARBA" id="ARBA00023136"/>
    </source>
</evidence>